<accession>A0A2J7RLX2</accession>
<name>A0A2J7RLX2_9NEOP</name>
<evidence type="ECO:0000313" key="9">
    <source>
        <dbReference type="Proteomes" id="UP000235965"/>
    </source>
</evidence>
<dbReference type="InterPro" id="IPR043504">
    <property type="entry name" value="Peptidase_S1_PA_chymotrypsin"/>
</dbReference>
<reference evidence="8 9" key="1">
    <citation type="submission" date="2017-12" db="EMBL/GenBank/DDBJ databases">
        <title>Hemimetabolous genomes reveal molecular basis of termite eusociality.</title>
        <authorList>
            <person name="Harrison M.C."/>
            <person name="Jongepier E."/>
            <person name="Robertson H.M."/>
            <person name="Arning N."/>
            <person name="Bitard-Feildel T."/>
            <person name="Chao H."/>
            <person name="Childers C.P."/>
            <person name="Dinh H."/>
            <person name="Doddapaneni H."/>
            <person name="Dugan S."/>
            <person name="Gowin J."/>
            <person name="Greiner C."/>
            <person name="Han Y."/>
            <person name="Hu H."/>
            <person name="Hughes D.S.T."/>
            <person name="Huylmans A.-K."/>
            <person name="Kemena C."/>
            <person name="Kremer L.P.M."/>
            <person name="Lee S.L."/>
            <person name="Lopez-Ezquerra A."/>
            <person name="Mallet L."/>
            <person name="Monroy-Kuhn J.M."/>
            <person name="Moser A."/>
            <person name="Murali S.C."/>
            <person name="Muzny D.M."/>
            <person name="Otani S."/>
            <person name="Piulachs M.-D."/>
            <person name="Poelchau M."/>
            <person name="Qu J."/>
            <person name="Schaub F."/>
            <person name="Wada-Katsumata A."/>
            <person name="Worley K.C."/>
            <person name="Xie Q."/>
            <person name="Ylla G."/>
            <person name="Poulsen M."/>
            <person name="Gibbs R.A."/>
            <person name="Schal C."/>
            <person name="Richards S."/>
            <person name="Belles X."/>
            <person name="Korb J."/>
            <person name="Bornberg-Bauer E."/>
        </authorList>
    </citation>
    <scope>NUCLEOTIDE SEQUENCE [LARGE SCALE GENOMIC DNA]</scope>
    <source>
        <tissue evidence="8">Whole body</tissue>
    </source>
</reference>
<comment type="subcellular location">
    <subcellularLocation>
        <location evidence="1">Secreted</location>
    </subcellularLocation>
</comment>
<dbReference type="GO" id="GO:0006508">
    <property type="term" value="P:proteolysis"/>
    <property type="evidence" value="ECO:0007669"/>
    <property type="project" value="UniProtKB-KW"/>
</dbReference>
<dbReference type="SMART" id="SM00020">
    <property type="entry name" value="Tryp_SPc"/>
    <property type="match status" value="1"/>
</dbReference>
<gene>
    <name evidence="8" type="ORF">B7P43_G02601</name>
</gene>
<dbReference type="GO" id="GO:0005576">
    <property type="term" value="C:extracellular region"/>
    <property type="evidence" value="ECO:0007669"/>
    <property type="project" value="UniProtKB-SubCell"/>
</dbReference>
<dbReference type="Pfam" id="PF00089">
    <property type="entry name" value="Trypsin"/>
    <property type="match status" value="1"/>
</dbReference>
<comment type="caution">
    <text evidence="8">The sequence shown here is derived from an EMBL/GenBank/DDBJ whole genome shotgun (WGS) entry which is preliminary data.</text>
</comment>
<keyword evidence="6" id="KW-0645">Protease</keyword>
<dbReference type="InterPro" id="IPR018114">
    <property type="entry name" value="TRYPSIN_HIS"/>
</dbReference>
<dbReference type="PROSITE" id="PS50240">
    <property type="entry name" value="TRYPSIN_DOM"/>
    <property type="match status" value="1"/>
</dbReference>
<dbReference type="Gene3D" id="2.40.10.10">
    <property type="entry name" value="Trypsin-like serine proteases"/>
    <property type="match status" value="1"/>
</dbReference>
<proteinExistence type="predicted"/>
<evidence type="ECO:0000256" key="2">
    <source>
        <dbReference type="ARBA" id="ARBA00022525"/>
    </source>
</evidence>
<keyword evidence="6" id="KW-0720">Serine protease</keyword>
<evidence type="ECO:0000256" key="5">
    <source>
        <dbReference type="ARBA" id="ARBA00076468"/>
    </source>
</evidence>
<feature type="domain" description="Peptidase S1" evidence="7">
    <location>
        <begin position="12"/>
        <end position="244"/>
    </location>
</feature>
<dbReference type="InParanoid" id="A0A2J7RLX2"/>
<dbReference type="PANTHER" id="PTHR24252">
    <property type="entry name" value="ACROSIN-RELATED"/>
    <property type="match status" value="1"/>
</dbReference>
<dbReference type="InterPro" id="IPR009003">
    <property type="entry name" value="Peptidase_S1_PA"/>
</dbReference>
<organism evidence="8 9">
    <name type="scientific">Cryptotermes secundus</name>
    <dbReference type="NCBI Taxonomy" id="105785"/>
    <lineage>
        <taxon>Eukaryota</taxon>
        <taxon>Metazoa</taxon>
        <taxon>Ecdysozoa</taxon>
        <taxon>Arthropoda</taxon>
        <taxon>Hexapoda</taxon>
        <taxon>Insecta</taxon>
        <taxon>Pterygota</taxon>
        <taxon>Neoptera</taxon>
        <taxon>Polyneoptera</taxon>
        <taxon>Dictyoptera</taxon>
        <taxon>Blattodea</taxon>
        <taxon>Blattoidea</taxon>
        <taxon>Termitoidae</taxon>
        <taxon>Kalotermitidae</taxon>
        <taxon>Cryptotermitinae</taxon>
        <taxon>Cryptotermes</taxon>
    </lineage>
</organism>
<dbReference type="InterPro" id="IPR001314">
    <property type="entry name" value="Peptidase_S1A"/>
</dbReference>
<dbReference type="CDD" id="cd00190">
    <property type="entry name" value="Tryp_SPc"/>
    <property type="match status" value="1"/>
</dbReference>
<evidence type="ECO:0000256" key="6">
    <source>
        <dbReference type="RuleBase" id="RU363034"/>
    </source>
</evidence>
<dbReference type="PRINTS" id="PR00722">
    <property type="entry name" value="CHYMOTRYPSIN"/>
</dbReference>
<dbReference type="PROSITE" id="PS00135">
    <property type="entry name" value="TRYPSIN_SER"/>
    <property type="match status" value="1"/>
</dbReference>
<dbReference type="InterPro" id="IPR001254">
    <property type="entry name" value="Trypsin_dom"/>
</dbReference>
<dbReference type="GO" id="GO:0004252">
    <property type="term" value="F:serine-type endopeptidase activity"/>
    <property type="evidence" value="ECO:0007669"/>
    <property type="project" value="InterPro"/>
</dbReference>
<keyword evidence="9" id="KW-1185">Reference proteome</keyword>
<keyword evidence="2" id="KW-0964">Secreted</keyword>
<feature type="non-terminal residue" evidence="8">
    <location>
        <position position="1"/>
    </location>
</feature>
<evidence type="ECO:0000256" key="1">
    <source>
        <dbReference type="ARBA" id="ARBA00004613"/>
    </source>
</evidence>
<evidence type="ECO:0000256" key="3">
    <source>
        <dbReference type="ARBA" id="ARBA00023157"/>
    </source>
</evidence>
<dbReference type="OrthoDB" id="5918597at2759"/>
<dbReference type="STRING" id="105785.A0A2J7RLX2"/>
<sequence length="245" mass="27342">GCGVSTVARVRIVDGQPAEPKEWPWMVALLRDRDRHFCGGVLITDLHVLTAAHCLHRMTAKDIRVRLGEYDFTRSNETRVQNFEVVDIRVHLNFSFETYENDIAILKMDRQTAFNSYIWPVCLPPPGPDFENMTAIVTGWGTVSYGGPTSPVLMEVAVPVWNQGRCTSRYTQPIMDTALCAAAYEGGKDSCQGDSGGPLMLQLESGRWAAVGIVSWGIRCGEPNTPGIYTRVNRYLQWIVENAVF</sequence>
<protein>
    <recommendedName>
        <fullName evidence="4">Phenoloxidase-activating factor 2</fullName>
    </recommendedName>
    <alternativeName>
        <fullName evidence="5">Prophenoloxidase-activating factor II</fullName>
    </alternativeName>
</protein>
<evidence type="ECO:0000259" key="7">
    <source>
        <dbReference type="PROSITE" id="PS50240"/>
    </source>
</evidence>
<dbReference type="PROSITE" id="PS00134">
    <property type="entry name" value="TRYPSIN_HIS"/>
    <property type="match status" value="1"/>
</dbReference>
<evidence type="ECO:0000256" key="4">
    <source>
        <dbReference type="ARBA" id="ARBA00068096"/>
    </source>
</evidence>
<keyword evidence="3" id="KW-1015">Disulfide bond</keyword>
<dbReference type="PANTHER" id="PTHR24252:SF7">
    <property type="entry name" value="HYALIN"/>
    <property type="match status" value="1"/>
</dbReference>
<dbReference type="EMBL" id="NEVH01002683">
    <property type="protein sequence ID" value="PNF41809.1"/>
    <property type="molecule type" value="Genomic_DNA"/>
</dbReference>
<dbReference type="InterPro" id="IPR033116">
    <property type="entry name" value="TRYPSIN_SER"/>
</dbReference>
<evidence type="ECO:0000313" key="8">
    <source>
        <dbReference type="EMBL" id="PNF41809.1"/>
    </source>
</evidence>
<dbReference type="SUPFAM" id="SSF50494">
    <property type="entry name" value="Trypsin-like serine proteases"/>
    <property type="match status" value="1"/>
</dbReference>
<dbReference type="AlphaFoldDB" id="A0A2J7RLX2"/>
<dbReference type="Proteomes" id="UP000235965">
    <property type="component" value="Unassembled WGS sequence"/>
</dbReference>
<keyword evidence="6" id="KW-0378">Hydrolase</keyword>
<dbReference type="FunFam" id="2.40.10.10:FF:000038">
    <property type="entry name" value="Serine protease"/>
    <property type="match status" value="1"/>
</dbReference>